<sequence>MVETYDKELQEELVSGTNIKTINGTAILGSGNIDTPDSKVTSAANHYTPVGGSATSGTIINSITKDEKGHIIDIGVANGIDAGKITSGVIDIERLPKGALERLVIVANKAARLALTTEQVQEGDTVKEKDTGHMYFVIDSSKLNSEDGYSIYTAGAASSVPWSGVTGKPDLVNSVKLVLPSSIFINSGSTLTGNAELGSSLSTQNANTV</sequence>
<proteinExistence type="predicted"/>
<name>A0A8S5RQ53_9VIRU</name>
<reference evidence="1" key="1">
    <citation type="journal article" date="2021" name="Proc. Natl. Acad. Sci. U.S.A.">
        <title>A Catalog of Tens of Thousands of Viruses from Human Metagenomes Reveals Hidden Associations with Chronic Diseases.</title>
        <authorList>
            <person name="Tisza M.J."/>
            <person name="Buck C.B."/>
        </authorList>
    </citation>
    <scope>NUCLEOTIDE SEQUENCE</scope>
    <source>
        <strain evidence="1">Ctrcb4</strain>
    </source>
</reference>
<protein>
    <submittedName>
        <fullName evidence="1">Uncharacterized protein</fullName>
    </submittedName>
</protein>
<evidence type="ECO:0000313" key="1">
    <source>
        <dbReference type="EMBL" id="DAE33290.1"/>
    </source>
</evidence>
<dbReference type="EMBL" id="BK059132">
    <property type="protein sequence ID" value="DAE33290.1"/>
    <property type="molecule type" value="Genomic_DNA"/>
</dbReference>
<accession>A0A8S5RQ53</accession>
<organism evidence="1">
    <name type="scientific">virus sp. ctrcb4</name>
    <dbReference type="NCBI Taxonomy" id="2825824"/>
    <lineage>
        <taxon>Viruses</taxon>
    </lineage>
</organism>